<organism evidence="1">
    <name type="scientific">Vibrio cholerae</name>
    <dbReference type="NCBI Taxonomy" id="666"/>
    <lineage>
        <taxon>Bacteria</taxon>
        <taxon>Pseudomonadati</taxon>
        <taxon>Pseudomonadota</taxon>
        <taxon>Gammaproteobacteria</taxon>
        <taxon>Vibrionales</taxon>
        <taxon>Vibrionaceae</taxon>
        <taxon>Vibrio</taxon>
    </lineage>
</organism>
<sequence>MPIREQVSTVDVKIENEGQKPEVIYTANTRSQTIYCFGLVNDMQMLDNLKTHSGTFSSGFNPTAYLQPGKNTLDMSVAPIGVYDDDLTYRTDDQCEMTLYGASPDGSKEEISSLITTIVDAKPTIKESKHYPAHHQTPLLNVEGETIGYTQAFSRPINIKTIPRWRWVDATPIREDNPEQMKQLYRAYNNLIELMEKRDFEGLKMAYSLSMREHAKADGYFSKPEDFYEAVGFENTFAEYPDAKVKPRRDWSEYKLESHMDGRLVRLYDKKSSSPLRVISKTNDLERTFTPYFSIIDGRVVISR</sequence>
<accession>A0A1J0QXE7</accession>
<dbReference type="AlphaFoldDB" id="A0A1J0QXE7"/>
<proteinExistence type="predicted"/>
<dbReference type="EMBL" id="KU722393">
    <property type="protein sequence ID" value="APD68772.1"/>
    <property type="molecule type" value="Genomic_DNA"/>
</dbReference>
<reference evidence="1" key="1">
    <citation type="journal article" date="2016" name="Sci. Rep.">
        <title>A genomic island in Vibrio cholerae with VPI-1 site-specific recombination characteristics contains CRISPR-Cas and type VI secretion modules.</title>
        <authorList>
            <person name="Labbate M."/>
            <person name="Orata F.D."/>
            <person name="Petty N.K."/>
            <person name="Jayatilleke N.D."/>
            <person name="King W.L."/>
            <person name="Kirchberger P.C."/>
            <person name="Allen C."/>
            <person name="Mann G."/>
            <person name="Mutreja A."/>
            <person name="Thomson N.R."/>
            <person name="Boucher Y."/>
            <person name="Charles I.G."/>
        </authorList>
    </citation>
    <scope>NUCLEOTIDE SEQUENCE</scope>
    <source>
        <strain evidence="1">S12</strain>
    </source>
</reference>
<evidence type="ECO:0008006" key="2">
    <source>
        <dbReference type="Google" id="ProtNLM"/>
    </source>
</evidence>
<gene>
    <name evidence="1" type="ORF">GIVchS12_ORF14a</name>
</gene>
<name>A0A1J0QXE7_VIBCL</name>
<protein>
    <recommendedName>
        <fullName evidence="2">Glycosyl hydrolase family 26</fullName>
    </recommendedName>
</protein>
<evidence type="ECO:0000313" key="1">
    <source>
        <dbReference type="EMBL" id="APD68772.1"/>
    </source>
</evidence>